<evidence type="ECO:0000313" key="1">
    <source>
        <dbReference type="EMBL" id="CAK9154292.1"/>
    </source>
</evidence>
<evidence type="ECO:0008006" key="3">
    <source>
        <dbReference type="Google" id="ProtNLM"/>
    </source>
</evidence>
<comment type="caution">
    <text evidence="1">The sequence shown here is derived from an EMBL/GenBank/DDBJ whole genome shotgun (WGS) entry which is preliminary data.</text>
</comment>
<evidence type="ECO:0000313" key="2">
    <source>
        <dbReference type="Proteomes" id="UP001642360"/>
    </source>
</evidence>
<dbReference type="InterPro" id="IPR029021">
    <property type="entry name" value="Prot-tyrosine_phosphatase-like"/>
</dbReference>
<dbReference type="PANTHER" id="PTHR47661">
    <property type="entry name" value="PHOSPHOGLUCAN PHOSPHATASE LSF1, CHLOROPLASTIC"/>
    <property type="match status" value="1"/>
</dbReference>
<dbReference type="PANTHER" id="PTHR47661:SF2">
    <property type="entry name" value="PHOSPHOGLUCAN PHOSPHATASE LSF1, CHLOROPLASTIC"/>
    <property type="match status" value="1"/>
</dbReference>
<accession>A0ABC8SBP1</accession>
<dbReference type="AlphaFoldDB" id="A0ABC8SBP1"/>
<name>A0ABC8SBP1_9AQUA</name>
<dbReference type="Gene3D" id="3.90.190.10">
    <property type="entry name" value="Protein tyrosine phosphatase superfamily"/>
    <property type="match status" value="1"/>
</dbReference>
<dbReference type="Proteomes" id="UP001642360">
    <property type="component" value="Unassembled WGS sequence"/>
</dbReference>
<organism evidence="1 2">
    <name type="scientific">Ilex paraguariensis</name>
    <name type="common">yerba mate</name>
    <dbReference type="NCBI Taxonomy" id="185542"/>
    <lineage>
        <taxon>Eukaryota</taxon>
        <taxon>Viridiplantae</taxon>
        <taxon>Streptophyta</taxon>
        <taxon>Embryophyta</taxon>
        <taxon>Tracheophyta</taxon>
        <taxon>Spermatophyta</taxon>
        <taxon>Magnoliopsida</taxon>
        <taxon>eudicotyledons</taxon>
        <taxon>Gunneridae</taxon>
        <taxon>Pentapetalae</taxon>
        <taxon>asterids</taxon>
        <taxon>campanulids</taxon>
        <taxon>Aquifoliales</taxon>
        <taxon>Aquifoliaceae</taxon>
        <taxon>Ilex</taxon>
    </lineage>
</organism>
<gene>
    <name evidence="1" type="ORF">ILEXP_LOCUS22606</name>
</gene>
<dbReference type="EMBL" id="CAUOFW020002503">
    <property type="protein sequence ID" value="CAK9154292.1"/>
    <property type="molecule type" value="Genomic_DNA"/>
</dbReference>
<proteinExistence type="predicted"/>
<reference evidence="1 2" key="1">
    <citation type="submission" date="2024-02" db="EMBL/GenBank/DDBJ databases">
        <authorList>
            <person name="Vignale AGUSTIN F."/>
            <person name="Sosa J E."/>
            <person name="Modenutti C."/>
        </authorList>
    </citation>
    <scope>NUCLEOTIDE SEQUENCE [LARGE SCALE GENOMIC DNA]</scope>
</reference>
<protein>
    <recommendedName>
        <fullName evidence="3">PDZ domain-containing protein</fullName>
    </recommendedName>
</protein>
<keyword evidence="2" id="KW-1185">Reference proteome</keyword>
<sequence length="395" mass="43733">MASLQVSNYRTFDQSANLRIFSSFDKTVSCSSFWGKELGLIDGGLSVVGFGEKRRFSRRISRVFAMSSTFKMNLNEYMVTLEKPLGIRFALSVDGKIFVHALKKGGNAEKSRIIMVGDTLKKAGESSGAKLVEIKDFGDTEKMMEVKSGSCSLVLERPFSPFPIQQLLLMSDLDILFNRGRVAVSSWNKNILASNLQTSSEGSGNSGFVMFSSKFLTSRGWNFLNDQNGQAQSQLWKNTPAAPLSQLVTIFAEEESGEAEWAHGSFPLEEYIKALDRSKGELYYNHSLGTRYSKITEQIYVGSCIQTEADVETLANVAGVTAVLNFQSGIEAENWGINSKSINESCQREKGELGPVAAAKIDQITAELQTVDSKGFNPVERLKNGFIHFKKEKYE</sequence>